<evidence type="ECO:0000259" key="1">
    <source>
        <dbReference type="Pfam" id="PF05699"/>
    </source>
</evidence>
<dbReference type="GO" id="GO:0046983">
    <property type="term" value="F:protein dimerization activity"/>
    <property type="evidence" value="ECO:0007669"/>
    <property type="project" value="InterPro"/>
</dbReference>
<dbReference type="SUPFAM" id="SSF53098">
    <property type="entry name" value="Ribonuclease H-like"/>
    <property type="match status" value="1"/>
</dbReference>
<feature type="domain" description="HAT C-terminal dimerisation" evidence="1">
    <location>
        <begin position="436"/>
        <end position="490"/>
    </location>
</feature>
<protein>
    <recommendedName>
        <fullName evidence="1">HAT C-terminal dimerisation domain-containing protein</fullName>
    </recommendedName>
</protein>
<accession>A0AAE1QIB9</accession>
<dbReference type="Proteomes" id="UP001292094">
    <property type="component" value="Unassembled WGS sequence"/>
</dbReference>
<gene>
    <name evidence="2" type="ORF">Pmani_002227</name>
</gene>
<name>A0AAE1QIB9_9EUCA</name>
<dbReference type="PANTHER" id="PTHR37162">
    <property type="entry name" value="HAT FAMILY DIMERISATION DOMAINCONTAINING PROTEIN-RELATED"/>
    <property type="match status" value="1"/>
</dbReference>
<keyword evidence="3" id="KW-1185">Reference proteome</keyword>
<organism evidence="2 3">
    <name type="scientific">Petrolisthes manimaculis</name>
    <dbReference type="NCBI Taxonomy" id="1843537"/>
    <lineage>
        <taxon>Eukaryota</taxon>
        <taxon>Metazoa</taxon>
        <taxon>Ecdysozoa</taxon>
        <taxon>Arthropoda</taxon>
        <taxon>Crustacea</taxon>
        <taxon>Multicrustacea</taxon>
        <taxon>Malacostraca</taxon>
        <taxon>Eumalacostraca</taxon>
        <taxon>Eucarida</taxon>
        <taxon>Decapoda</taxon>
        <taxon>Pleocyemata</taxon>
        <taxon>Anomura</taxon>
        <taxon>Galatheoidea</taxon>
        <taxon>Porcellanidae</taxon>
        <taxon>Petrolisthes</taxon>
    </lineage>
</organism>
<evidence type="ECO:0000313" key="3">
    <source>
        <dbReference type="Proteomes" id="UP001292094"/>
    </source>
</evidence>
<dbReference type="AlphaFoldDB" id="A0AAE1QIB9"/>
<proteinExistence type="predicted"/>
<reference evidence="2" key="1">
    <citation type="submission" date="2023-11" db="EMBL/GenBank/DDBJ databases">
        <title>Genome assemblies of two species of porcelain crab, Petrolisthes cinctipes and Petrolisthes manimaculis (Anomura: Porcellanidae).</title>
        <authorList>
            <person name="Angst P."/>
        </authorList>
    </citation>
    <scope>NUCLEOTIDE SEQUENCE</scope>
    <source>
        <strain evidence="2">PB745_02</strain>
        <tissue evidence="2">Gill</tissue>
    </source>
</reference>
<dbReference type="EMBL" id="JAWZYT010000158">
    <property type="protein sequence ID" value="KAK4327286.1"/>
    <property type="molecule type" value="Genomic_DNA"/>
</dbReference>
<comment type="caution">
    <text evidence="2">The sequence shown here is derived from an EMBL/GenBank/DDBJ whole genome shotgun (WGS) entry which is preliminary data.</text>
</comment>
<dbReference type="InterPro" id="IPR008906">
    <property type="entry name" value="HATC_C_dom"/>
</dbReference>
<dbReference type="PANTHER" id="PTHR37162:SF1">
    <property type="entry name" value="BED-TYPE DOMAIN-CONTAINING PROTEIN"/>
    <property type="match status" value="1"/>
</dbReference>
<dbReference type="InterPro" id="IPR012337">
    <property type="entry name" value="RNaseH-like_sf"/>
</dbReference>
<dbReference type="Pfam" id="PF05699">
    <property type="entry name" value="Dimer_Tnp_hAT"/>
    <property type="match status" value="1"/>
</dbReference>
<sequence>MHHTKCARLQKYVIAPSFATKLRSEIGDQFYSLVADESTNEANVSCLALCIRFYSTCKKSVVDTFYRLVPLEDATANTLYQTVKRCLTEDGLDVKKMIGLGTDGASSMIGRTHSLSTLLRVDNPELTLIKCVCHSLHLAASKAFDCLPTIIDFLVRETHNWFSNSPKRTNEYQAIYKVLENSVPKKVPGMSGTRWLARLEAVNVIIDQWEALKLHFELSASKERCHTTRTLHDAYRDDQNKLYLLFVRKTLKEVVRVNKIFQAQAADITKVTQDLVAMYRNLMNIVVNPKHLSKCSDENLPKLKFLDHVMPCEAMNFGYEFNTFAVDCSLTKVQVQYVKERCKEFVIELINQVQMRLPDNVETLLMLKKFHPSIATSQIKDSVAQIGARYRSTFEDLDGLENEWSSIGLQQWPKNCLGNLISFWTEVNEKENSAGEKLFSNISSLVLSLLSLPFSNATVERIFSQMNVVHSKLRNRLNVRSVEALLQIRYGLIHYFQSCVNFEPSDDMIRNFNSKGTAEEEEDNIIALDVQ</sequence>
<evidence type="ECO:0000313" key="2">
    <source>
        <dbReference type="EMBL" id="KAK4327286.1"/>
    </source>
</evidence>